<feature type="domain" description="CAAX prenyl protease 2/Lysostaphin resistance protein A-like" evidence="2">
    <location>
        <begin position="120"/>
        <end position="207"/>
    </location>
</feature>
<feature type="transmembrane region" description="Helical" evidence="1">
    <location>
        <begin position="120"/>
        <end position="139"/>
    </location>
</feature>
<reference evidence="4" key="2">
    <citation type="submission" date="2024-02" db="EMBL/GenBank/DDBJ databases">
        <authorList>
            <consortium name="Clinical and Environmental Microbiology Branch: Whole genome sequencing antimicrobial resistance pathogens in the healthcare setting"/>
        </authorList>
    </citation>
    <scope>NUCLEOTIDE SEQUENCE</scope>
    <source>
        <strain evidence="4">Whole organism</strain>
    </source>
</reference>
<dbReference type="Proteomes" id="UP001169574">
    <property type="component" value="Unassembled WGS sequence"/>
</dbReference>
<protein>
    <submittedName>
        <fullName evidence="4">CPBP family intramembrane metalloprotease</fullName>
    </submittedName>
    <submittedName>
        <fullName evidence="3">Microcin M activity protein McmM</fullName>
    </submittedName>
</protein>
<accession>A0A0D7LAP7</accession>
<organism evidence="3">
    <name type="scientific">Citrobacter freundii</name>
    <dbReference type="NCBI Taxonomy" id="546"/>
    <lineage>
        <taxon>Bacteria</taxon>
        <taxon>Pseudomonadati</taxon>
        <taxon>Pseudomonadota</taxon>
        <taxon>Gammaproteobacteria</taxon>
        <taxon>Enterobacterales</taxon>
        <taxon>Enterobacteriaceae</taxon>
        <taxon>Citrobacter</taxon>
        <taxon>Citrobacter freundii complex</taxon>
    </lineage>
</organism>
<dbReference type="EMBL" id="ABLGCN030000036">
    <property type="protein sequence ID" value="EMM7460929.1"/>
    <property type="molecule type" value="Genomic_DNA"/>
</dbReference>
<dbReference type="Pfam" id="PF02517">
    <property type="entry name" value="Rce1-like"/>
    <property type="match status" value="1"/>
</dbReference>
<dbReference type="GO" id="GO:0008237">
    <property type="term" value="F:metallopeptidase activity"/>
    <property type="evidence" value="ECO:0007669"/>
    <property type="project" value="UniProtKB-KW"/>
</dbReference>
<dbReference type="AlphaFoldDB" id="A0A0D7LAP7"/>
<sequence>MIQSRNKYLQFMLVLLAAWAIAWGAMFVMGQAVLLYGLGKNTLFFSHGAVLVYLLCVFLVYRRWVAPLPVVGQLSNVGALWLVGAMAVVYVGEFLLGKVLDLPAEPFMTKLFADKSIPDVILTLLAVFILAPLNEEILFRGVMLNVFRSRYNWTMWLGALITSLLFAAVHMQYQNLLTLAEMFLVGLITSAARIRSGGLLLPVLLHMEATALGLLLG</sequence>
<name>A0A0D7LAP7_CITFR</name>
<keyword evidence="1" id="KW-1133">Transmembrane helix</keyword>
<feature type="transmembrane region" description="Helical" evidence="1">
    <location>
        <begin position="151"/>
        <end position="169"/>
    </location>
</feature>
<keyword evidence="1" id="KW-0812">Transmembrane</keyword>
<dbReference type="GO" id="GO:0004175">
    <property type="term" value="F:endopeptidase activity"/>
    <property type="evidence" value="ECO:0007669"/>
    <property type="project" value="UniProtKB-ARBA"/>
</dbReference>
<reference evidence="3" key="1">
    <citation type="submission" date="2015-03" db="EMBL/GenBank/DDBJ databases">
        <title>Allelic Variants of blaVIM Reside on Diverse Mobile Genetic Elements in Gram-negative Clinical Isolates from the USA.</title>
        <authorList>
            <person name="McGann P."/>
            <person name="Snesrud E."/>
            <person name="Ong A.C."/>
            <person name="Clifford R."/>
            <person name="Kwak Y.I."/>
            <person name="Steele E.D."/>
            <person name="Rabinowitz R."/>
            <person name="Waterman P.E."/>
            <person name="Lesho E."/>
        </authorList>
    </citation>
    <scope>NUCLEOTIDE SEQUENCE</scope>
    <source>
        <strain evidence="3">MRSN12115</strain>
        <plasmid evidence="3">pMRVIM1012</plasmid>
    </source>
</reference>
<feature type="transmembrane region" description="Helical" evidence="1">
    <location>
        <begin position="77"/>
        <end position="100"/>
    </location>
</feature>
<evidence type="ECO:0000313" key="4">
    <source>
        <dbReference type="EMBL" id="EMM7460929.1"/>
    </source>
</evidence>
<keyword evidence="4" id="KW-0645">Protease</keyword>
<dbReference type="InterPro" id="IPR052710">
    <property type="entry name" value="CAAX_protease"/>
</dbReference>
<geneLocation type="plasmid" evidence="3">
    <name>pMRVIM1012</name>
</geneLocation>
<proteinExistence type="predicted"/>
<evidence type="ECO:0000256" key="1">
    <source>
        <dbReference type="SAM" id="Phobius"/>
    </source>
</evidence>
<dbReference type="EMBL" id="KP975075">
    <property type="protein sequence ID" value="AKJ19081.1"/>
    <property type="molecule type" value="Genomic_DNA"/>
</dbReference>
<feature type="transmembrane region" description="Helical" evidence="1">
    <location>
        <begin position="12"/>
        <end position="38"/>
    </location>
</feature>
<dbReference type="PANTHER" id="PTHR36435:SF1">
    <property type="entry name" value="CAAX AMINO TERMINAL PROTEASE FAMILY PROTEIN"/>
    <property type="match status" value="1"/>
</dbReference>
<keyword evidence="3" id="KW-0614">Plasmid</keyword>
<dbReference type="InterPro" id="IPR003675">
    <property type="entry name" value="Rce1/LyrA-like_dom"/>
</dbReference>
<gene>
    <name evidence="4" type="ORF">P7U51_005538</name>
</gene>
<dbReference type="OrthoDB" id="158986at2"/>
<dbReference type="PANTHER" id="PTHR36435">
    <property type="entry name" value="SLR1288 PROTEIN"/>
    <property type="match status" value="1"/>
</dbReference>
<evidence type="ECO:0000313" key="3">
    <source>
        <dbReference type="EMBL" id="AKJ19081.1"/>
    </source>
</evidence>
<feature type="transmembrane region" description="Helical" evidence="1">
    <location>
        <begin position="44"/>
        <end position="65"/>
    </location>
</feature>
<dbReference type="GO" id="GO:0080120">
    <property type="term" value="P:CAAX-box protein maturation"/>
    <property type="evidence" value="ECO:0007669"/>
    <property type="project" value="UniProtKB-ARBA"/>
</dbReference>
<keyword evidence="4" id="KW-0482">Metalloprotease</keyword>
<keyword evidence="1" id="KW-0472">Membrane</keyword>
<dbReference type="PATRIC" id="fig|546.123.peg.5056"/>
<evidence type="ECO:0000259" key="2">
    <source>
        <dbReference type="Pfam" id="PF02517"/>
    </source>
</evidence>
<dbReference type="RefSeq" id="WP_004206890.1">
    <property type="nucleotide sequence ID" value="NZ_BQGP01000016.1"/>
</dbReference>
<keyword evidence="4" id="KW-0378">Hydrolase</keyword>